<evidence type="ECO:0000256" key="4">
    <source>
        <dbReference type="ARBA" id="ARBA00022448"/>
    </source>
</evidence>
<dbReference type="GO" id="GO:0044780">
    <property type="term" value="P:bacterial-type flagellum assembly"/>
    <property type="evidence" value="ECO:0007669"/>
    <property type="project" value="InterPro"/>
</dbReference>
<dbReference type="InterPro" id="IPR006135">
    <property type="entry name" value="T3SS_substrate_exporter"/>
</dbReference>
<dbReference type="Gene3D" id="3.40.1690.10">
    <property type="entry name" value="secretion proteins EscU"/>
    <property type="match status" value="1"/>
</dbReference>
<dbReference type="GO" id="GO:0009306">
    <property type="term" value="P:protein secretion"/>
    <property type="evidence" value="ECO:0007669"/>
    <property type="project" value="InterPro"/>
</dbReference>
<evidence type="ECO:0000256" key="5">
    <source>
        <dbReference type="ARBA" id="ARBA00022475"/>
    </source>
</evidence>
<comment type="subcellular location">
    <subcellularLocation>
        <location evidence="1">Cell membrane</location>
        <topology evidence="1">Multi-pass membrane protein</topology>
    </subcellularLocation>
</comment>
<feature type="transmembrane region" description="Helical" evidence="12">
    <location>
        <begin position="89"/>
        <end position="110"/>
    </location>
</feature>
<evidence type="ECO:0000313" key="15">
    <source>
        <dbReference type="Proteomes" id="UP000469346"/>
    </source>
</evidence>
<dbReference type="PANTHER" id="PTHR30531">
    <property type="entry name" value="FLAGELLAR BIOSYNTHETIC PROTEIN FLHB"/>
    <property type="match status" value="1"/>
</dbReference>
<keyword evidence="10 12" id="KW-0472">Membrane</keyword>
<dbReference type="RefSeq" id="WP_163298842.1">
    <property type="nucleotide sequence ID" value="NZ_JAAGRR010000078.1"/>
</dbReference>
<gene>
    <name evidence="12 14" type="primary">flhB</name>
    <name evidence="14" type="ORF">G3N55_07630</name>
</gene>
<dbReference type="Pfam" id="PF01312">
    <property type="entry name" value="Bac_export_2"/>
    <property type="match status" value="1"/>
</dbReference>
<keyword evidence="11 12" id="KW-1006">Bacterial flagellum protein export</keyword>
<feature type="transmembrane region" description="Helical" evidence="12">
    <location>
        <begin position="33"/>
        <end position="54"/>
    </location>
</feature>
<evidence type="ECO:0000256" key="9">
    <source>
        <dbReference type="ARBA" id="ARBA00022989"/>
    </source>
</evidence>
<dbReference type="GO" id="GO:0005886">
    <property type="term" value="C:plasma membrane"/>
    <property type="evidence" value="ECO:0007669"/>
    <property type="project" value="UniProtKB-SubCell"/>
</dbReference>
<evidence type="ECO:0000256" key="11">
    <source>
        <dbReference type="ARBA" id="ARBA00023225"/>
    </source>
</evidence>
<feature type="compositionally biased region" description="Basic and acidic residues" evidence="13">
    <location>
        <begin position="1"/>
        <end position="11"/>
    </location>
</feature>
<dbReference type="NCBIfam" id="TIGR00328">
    <property type="entry name" value="flhB"/>
    <property type="match status" value="1"/>
</dbReference>
<feature type="transmembrane region" description="Helical" evidence="12">
    <location>
        <begin position="193"/>
        <end position="211"/>
    </location>
</feature>
<dbReference type="AlphaFoldDB" id="A0A6N9TNI1"/>
<accession>A0A6N9TNI1</accession>
<evidence type="ECO:0000256" key="8">
    <source>
        <dbReference type="ARBA" id="ARBA00022927"/>
    </source>
</evidence>
<keyword evidence="6 12" id="KW-0812">Transmembrane</keyword>
<dbReference type="InterPro" id="IPR006136">
    <property type="entry name" value="FlhB"/>
</dbReference>
<keyword evidence="15" id="KW-1185">Reference proteome</keyword>
<dbReference type="Gene3D" id="6.10.250.2080">
    <property type="match status" value="1"/>
</dbReference>
<proteinExistence type="inferred from homology"/>
<feature type="region of interest" description="Disordered" evidence="13">
    <location>
        <begin position="1"/>
        <end position="27"/>
    </location>
</feature>
<name>A0A6N9TNI1_DISTH</name>
<comment type="caution">
    <text evidence="12">Lacks conserved residue(s) required for the propagation of feature annotation.</text>
</comment>
<evidence type="ECO:0000256" key="7">
    <source>
        <dbReference type="ARBA" id="ARBA00022795"/>
    </source>
</evidence>
<comment type="similarity">
    <text evidence="2 12">Belongs to the type III secretion exporter family.</text>
</comment>
<evidence type="ECO:0000256" key="10">
    <source>
        <dbReference type="ARBA" id="ARBA00023136"/>
    </source>
</evidence>
<protein>
    <recommendedName>
        <fullName evidence="3 12">Flagellar biosynthetic protein FlhB</fullName>
    </recommendedName>
</protein>
<keyword evidence="5 12" id="KW-1003">Cell membrane</keyword>
<dbReference type="PRINTS" id="PR00950">
    <property type="entry name" value="TYPE3IMSPROT"/>
</dbReference>
<evidence type="ECO:0000256" key="1">
    <source>
        <dbReference type="ARBA" id="ARBA00004651"/>
    </source>
</evidence>
<evidence type="ECO:0000256" key="13">
    <source>
        <dbReference type="SAM" id="MobiDB-lite"/>
    </source>
</evidence>
<organism evidence="14 15">
    <name type="scientific">Dissulfurirhabdus thermomarina</name>
    <dbReference type="NCBI Taxonomy" id="1765737"/>
    <lineage>
        <taxon>Bacteria</taxon>
        <taxon>Deltaproteobacteria</taxon>
        <taxon>Dissulfurirhabdaceae</taxon>
        <taxon>Dissulfurirhabdus</taxon>
    </lineage>
</organism>
<dbReference type="InterPro" id="IPR029025">
    <property type="entry name" value="T3SS_substrate_exporter_C"/>
</dbReference>
<dbReference type="SUPFAM" id="SSF160544">
    <property type="entry name" value="EscU C-terminal domain-like"/>
    <property type="match status" value="1"/>
</dbReference>
<dbReference type="EMBL" id="JAAGRR010000078">
    <property type="protein sequence ID" value="NDY42709.1"/>
    <property type="molecule type" value="Genomic_DNA"/>
</dbReference>
<evidence type="ECO:0000256" key="12">
    <source>
        <dbReference type="RuleBase" id="RU364091"/>
    </source>
</evidence>
<evidence type="ECO:0000256" key="6">
    <source>
        <dbReference type="ARBA" id="ARBA00022692"/>
    </source>
</evidence>
<keyword evidence="9 12" id="KW-1133">Transmembrane helix</keyword>
<evidence type="ECO:0000256" key="3">
    <source>
        <dbReference type="ARBA" id="ARBA00021622"/>
    </source>
</evidence>
<sequence>MAEKPAEERTEQATAKRRRDARREGDVPRSREVSSVALLLSGLMTLSWGGAFFYQQLTQILRHYLGHAAGIRVNADNLRHIALMALEQFALVMAPLFLVLAAVAVLANFLQVGPVWSGKALQPNFGKINPAEGIKRLFSPQSLAELAKSLLKITIVGAIAYFTVAGELDRLLPLLDQTPYQILAFLGDVCGRLFWRVCLVLAALAVLDFLFQKWQWERDHRMTKQEVKEEYKQTEGDPKVKARIRSIQRDMARKRMMAAVPEADVVITNPTHLAVALQYESGKMEAPVVTAKGAGLIAERIREIAREHDVPIVEDRPLARNLYKSVEVGRPIPEALYQAVAEVLAYVYRLRRMKAAGGGR</sequence>
<dbReference type="FunFam" id="3.40.1690.10:FF:000001">
    <property type="entry name" value="Flagellar biosynthetic protein FlhB"/>
    <property type="match status" value="1"/>
</dbReference>
<reference evidence="14 15" key="1">
    <citation type="submission" date="2020-02" db="EMBL/GenBank/DDBJ databases">
        <title>Comparative genomics of sulfur disproportionating microorganisms.</title>
        <authorList>
            <person name="Ward L.M."/>
            <person name="Bertran E."/>
            <person name="Johnston D.T."/>
        </authorList>
    </citation>
    <scope>NUCLEOTIDE SEQUENCE [LARGE SCALE GENOMIC DNA]</scope>
    <source>
        <strain evidence="14 15">DSM 100025</strain>
    </source>
</reference>
<comment type="caution">
    <text evidence="14">The sequence shown here is derived from an EMBL/GenBank/DDBJ whole genome shotgun (WGS) entry which is preliminary data.</text>
</comment>
<dbReference type="PANTHER" id="PTHR30531:SF12">
    <property type="entry name" value="FLAGELLAR BIOSYNTHETIC PROTEIN FLHB"/>
    <property type="match status" value="1"/>
</dbReference>
<keyword evidence="8 12" id="KW-0653">Protein transport</keyword>
<keyword evidence="7 12" id="KW-1005">Bacterial flagellum biogenesis</keyword>
<keyword evidence="14" id="KW-0966">Cell projection</keyword>
<evidence type="ECO:0000256" key="2">
    <source>
        <dbReference type="ARBA" id="ARBA00010690"/>
    </source>
</evidence>
<keyword evidence="14" id="KW-0282">Flagellum</keyword>
<keyword evidence="4 12" id="KW-0813">Transport</keyword>
<keyword evidence="14" id="KW-0969">Cilium</keyword>
<evidence type="ECO:0000313" key="14">
    <source>
        <dbReference type="EMBL" id="NDY42709.1"/>
    </source>
</evidence>
<dbReference type="Proteomes" id="UP000469346">
    <property type="component" value="Unassembled WGS sequence"/>
</dbReference>
<comment type="function">
    <text evidence="12">Required for formation of the rod structure in the basal body of the flagellar apparatus. Together with FliI and FliH, may constitute the export apparatus of flagellin.</text>
</comment>